<gene>
    <name evidence="5" type="ordered locus">RB2501_03990</name>
</gene>
<dbReference type="InterPro" id="IPR050463">
    <property type="entry name" value="Gfo/Idh/MocA_oxidrdct_glycsds"/>
</dbReference>
<keyword evidence="6" id="KW-1185">Reference proteome</keyword>
<dbReference type="STRING" id="313596.RB2501_03990"/>
<evidence type="ECO:0000313" key="6">
    <source>
        <dbReference type="Proteomes" id="UP000009049"/>
    </source>
</evidence>
<evidence type="ECO:0000256" key="1">
    <source>
        <dbReference type="ARBA" id="ARBA00023002"/>
    </source>
</evidence>
<dbReference type="InterPro" id="IPR036291">
    <property type="entry name" value="NAD(P)-bd_dom_sf"/>
</dbReference>
<dbReference type="HOGENOM" id="CLU_023194_1_3_10"/>
<evidence type="ECO:0000313" key="5">
    <source>
        <dbReference type="EMBL" id="EAR16026.1"/>
    </source>
</evidence>
<proteinExistence type="predicted"/>
<evidence type="ECO:0000256" key="2">
    <source>
        <dbReference type="SAM" id="SignalP"/>
    </source>
</evidence>
<dbReference type="Pfam" id="PF01408">
    <property type="entry name" value="GFO_IDH_MocA"/>
    <property type="match status" value="1"/>
</dbReference>
<dbReference type="eggNOG" id="COG0673">
    <property type="taxonomic scope" value="Bacteria"/>
</dbReference>
<keyword evidence="1" id="KW-0560">Oxidoreductase</keyword>
<keyword evidence="2" id="KW-0732">Signal</keyword>
<evidence type="ECO:0000259" key="3">
    <source>
        <dbReference type="Pfam" id="PF01408"/>
    </source>
</evidence>
<name>A4CGG8_ROBBH</name>
<dbReference type="Gene3D" id="3.40.50.720">
    <property type="entry name" value="NAD(P)-binding Rossmann-like Domain"/>
    <property type="match status" value="1"/>
</dbReference>
<dbReference type="Gene3D" id="3.30.360.10">
    <property type="entry name" value="Dihydrodipicolinate Reductase, domain 2"/>
    <property type="match status" value="1"/>
</dbReference>
<dbReference type="KEGG" id="rbi:RB2501_03990"/>
<dbReference type="Proteomes" id="UP000009049">
    <property type="component" value="Chromosome"/>
</dbReference>
<dbReference type="InterPro" id="IPR000683">
    <property type="entry name" value="Gfo/Idh/MocA-like_OxRdtase_N"/>
</dbReference>
<dbReference type="SUPFAM" id="SSF51735">
    <property type="entry name" value="NAD(P)-binding Rossmann-fold domains"/>
    <property type="match status" value="1"/>
</dbReference>
<evidence type="ECO:0000259" key="4">
    <source>
        <dbReference type="Pfam" id="PF22725"/>
    </source>
</evidence>
<dbReference type="EMBL" id="CP001712">
    <property type="protein sequence ID" value="EAR16026.1"/>
    <property type="molecule type" value="Genomic_DNA"/>
</dbReference>
<sequence>MPTRNIGRLLLALLLFLLASGYALAQPEVAESRNPLSANAPMRVGVAGLTHGHVNWVFSSAVRGDIEIAGIAEPNREVARKYCEQYGYPADRVYESLEAMLDAENPEAVSAFGTIYDHLDIVKACAPRGIHVMVEKPLAVNLEHAREMAALAMENNIHLLTNYETTWYPSNHEAYRRAVGDSAIGAIRKIRVRDGHRGPKKIGVPPEFLAWLTDPELNGGGALTDFGCYGANLITWLMNGQRPECVTAITRQLQPENNPEVEDEAIVLLEYPGATGIIEASWNWPIGRKDLVIHGLTGSVFADNRHDFRVRIAEGYDGFREESLRLEERPAPMNDPFLYFTAVVRGNVHPEPMALSSLENNLIVMEILDAARRSAEAGKTVKLHMPVTEE</sequence>
<dbReference type="Pfam" id="PF22725">
    <property type="entry name" value="GFO_IDH_MocA_C3"/>
    <property type="match status" value="1"/>
</dbReference>
<dbReference type="SUPFAM" id="SSF55347">
    <property type="entry name" value="Glyceraldehyde-3-phosphate dehydrogenase-like, C-terminal domain"/>
    <property type="match status" value="1"/>
</dbReference>
<reference evidence="5 6" key="1">
    <citation type="journal article" date="2009" name="J. Bacteriol.">
        <title>Complete genome sequence of Robiginitalea biformata HTCC2501.</title>
        <authorList>
            <person name="Oh H.M."/>
            <person name="Giovannoni S.J."/>
            <person name="Lee K."/>
            <person name="Ferriera S."/>
            <person name="Johnson J."/>
            <person name="Cho J.C."/>
        </authorList>
    </citation>
    <scope>NUCLEOTIDE SEQUENCE [LARGE SCALE GENOMIC DNA]</scope>
    <source>
        <strain evidence="6">ATCC BAA-864 / HTCC2501 / KCTC 12146</strain>
    </source>
</reference>
<feature type="signal peptide" evidence="2">
    <location>
        <begin position="1"/>
        <end position="25"/>
    </location>
</feature>
<feature type="domain" description="GFO/IDH/MocA-like oxidoreductase" evidence="4">
    <location>
        <begin position="174"/>
        <end position="300"/>
    </location>
</feature>
<feature type="domain" description="Gfo/Idh/MocA-like oxidoreductase N-terminal" evidence="3">
    <location>
        <begin position="43"/>
        <end position="159"/>
    </location>
</feature>
<dbReference type="GO" id="GO:0016491">
    <property type="term" value="F:oxidoreductase activity"/>
    <property type="evidence" value="ECO:0007669"/>
    <property type="project" value="UniProtKB-KW"/>
</dbReference>
<dbReference type="InterPro" id="IPR055170">
    <property type="entry name" value="GFO_IDH_MocA-like_dom"/>
</dbReference>
<dbReference type="GO" id="GO:0000166">
    <property type="term" value="F:nucleotide binding"/>
    <property type="evidence" value="ECO:0007669"/>
    <property type="project" value="InterPro"/>
</dbReference>
<accession>A4CGG8</accession>
<dbReference type="AlphaFoldDB" id="A4CGG8"/>
<organism evidence="5 6">
    <name type="scientific">Robiginitalea biformata (strain ATCC BAA-864 / DSM 15991 / KCTC 12146 / HTCC2501)</name>
    <dbReference type="NCBI Taxonomy" id="313596"/>
    <lineage>
        <taxon>Bacteria</taxon>
        <taxon>Pseudomonadati</taxon>
        <taxon>Bacteroidota</taxon>
        <taxon>Flavobacteriia</taxon>
        <taxon>Flavobacteriales</taxon>
        <taxon>Flavobacteriaceae</taxon>
        <taxon>Robiginitalea</taxon>
    </lineage>
</organism>
<protein>
    <submittedName>
        <fullName evidence="5">NADH-dependent dyhydrogenase</fullName>
    </submittedName>
</protein>
<dbReference type="PANTHER" id="PTHR43818">
    <property type="entry name" value="BCDNA.GH03377"/>
    <property type="match status" value="1"/>
</dbReference>
<feature type="chain" id="PRO_5002666104" evidence="2">
    <location>
        <begin position="26"/>
        <end position="390"/>
    </location>
</feature>
<dbReference type="PANTHER" id="PTHR43818:SF11">
    <property type="entry name" value="BCDNA.GH03377"/>
    <property type="match status" value="1"/>
</dbReference>